<name>A0A2R7Y0U2_9ARCH</name>
<keyword evidence="2" id="KW-0460">Magnesium</keyword>
<organism evidence="3 4">
    <name type="scientific">Candidatus Terraquivivens tikiterensis</name>
    <dbReference type="NCBI Taxonomy" id="1980982"/>
    <lineage>
        <taxon>Archaea</taxon>
        <taxon>Nitrososphaerota</taxon>
        <taxon>Candidatus Wolframiiraptoraceae</taxon>
        <taxon>Candidatus Terraquivivens</taxon>
    </lineage>
</organism>
<gene>
    <name evidence="3" type="ORF">B9J98_07390</name>
</gene>
<dbReference type="AlphaFoldDB" id="A0A2R7Y0U2"/>
<proteinExistence type="predicted"/>
<keyword evidence="1" id="KW-0560">Oxidoreductase</keyword>
<feature type="binding site" evidence="2">
    <location>
        <position position="90"/>
    </location>
    <ligand>
        <name>Ni(2+)</name>
        <dbReference type="ChEBI" id="CHEBI:49786"/>
    </ligand>
</feature>
<feature type="binding site" evidence="2">
    <location>
        <position position="68"/>
    </location>
    <ligand>
        <name>Mg(2+)</name>
        <dbReference type="ChEBI" id="CHEBI:18420"/>
    </ligand>
</feature>
<feature type="binding site" evidence="2">
    <location>
        <position position="87"/>
    </location>
    <ligand>
        <name>Ni(2+)</name>
        <dbReference type="ChEBI" id="CHEBI:49786"/>
    </ligand>
</feature>
<dbReference type="GO" id="GO:0008901">
    <property type="term" value="F:ferredoxin hydrogenase activity"/>
    <property type="evidence" value="ECO:0007669"/>
    <property type="project" value="InterPro"/>
</dbReference>
<comment type="cofactor">
    <cofactor evidence="2">
        <name>Fe cation</name>
        <dbReference type="ChEBI" id="CHEBI:24875"/>
    </cofactor>
</comment>
<protein>
    <submittedName>
        <fullName evidence="3">Ni/Fe hydrogenase subunit alpha</fullName>
    </submittedName>
</protein>
<comment type="caution">
    <text evidence="3">The sequence shown here is derived from an EMBL/GenBank/DDBJ whole genome shotgun (WGS) entry which is preliminary data.</text>
</comment>
<dbReference type="InterPro" id="IPR001501">
    <property type="entry name" value="Ni-dep_hyd_lsu"/>
</dbReference>
<comment type="cofactor">
    <cofactor evidence="2">
        <name>Ni(2+)</name>
        <dbReference type="ChEBI" id="CHEBI:49786"/>
    </cofactor>
</comment>
<dbReference type="PANTHER" id="PTHR43600">
    <property type="entry name" value="COENZYME F420 HYDROGENASE, SUBUNIT ALPHA"/>
    <property type="match status" value="1"/>
</dbReference>
<feature type="binding site" evidence="2">
    <location>
        <position position="438"/>
    </location>
    <ligand>
        <name>Ni(2+)</name>
        <dbReference type="ChEBI" id="CHEBI:49786"/>
    </ligand>
</feature>
<keyword evidence="2" id="KW-0533">Nickel</keyword>
<keyword evidence="2" id="KW-0479">Metal-binding</keyword>
<dbReference type="InterPro" id="IPR018194">
    <property type="entry name" value="Ni-dep_hyd_lsu_Ni_BS"/>
</dbReference>
<dbReference type="EMBL" id="NDWU01000024">
    <property type="protein sequence ID" value="PUA31155.1"/>
    <property type="molecule type" value="Genomic_DNA"/>
</dbReference>
<dbReference type="Pfam" id="PF00374">
    <property type="entry name" value="NiFeSe_Hases"/>
    <property type="match status" value="2"/>
</dbReference>
<dbReference type="PANTHER" id="PTHR43600:SF4">
    <property type="entry name" value="CYTOSOLIC NIFE-HYDROGENASE, ALPHA SUBUNIT"/>
    <property type="match status" value="1"/>
</dbReference>
<accession>A0A2R7Y0U2</accession>
<keyword evidence="2" id="KW-0408">Iron</keyword>
<feature type="binding site" evidence="2">
    <location>
        <position position="441"/>
    </location>
    <ligand>
        <name>Fe cation</name>
        <dbReference type="ChEBI" id="CHEBI:24875"/>
    </ligand>
</feature>
<dbReference type="Gene3D" id="1.10.645.10">
    <property type="entry name" value="Cytochrome-c3 Hydrogenase, chain B"/>
    <property type="match status" value="1"/>
</dbReference>
<dbReference type="PROSITE" id="PS00508">
    <property type="entry name" value="NI_HGENASE_L_2"/>
    <property type="match status" value="1"/>
</dbReference>
<evidence type="ECO:0000313" key="3">
    <source>
        <dbReference type="EMBL" id="PUA31155.1"/>
    </source>
</evidence>
<feature type="binding site" evidence="2">
    <location>
        <position position="394"/>
    </location>
    <ligand>
        <name>Mg(2+)</name>
        <dbReference type="ChEBI" id="CHEBI:18420"/>
    </ligand>
</feature>
<dbReference type="InterPro" id="IPR029014">
    <property type="entry name" value="NiFe-Hase_large"/>
</dbReference>
<dbReference type="GO" id="GO:0016151">
    <property type="term" value="F:nickel cation binding"/>
    <property type="evidence" value="ECO:0007669"/>
    <property type="project" value="InterPro"/>
</dbReference>
<reference evidence="3 4" key="1">
    <citation type="submission" date="2017-04" db="EMBL/GenBank/DDBJ databases">
        <title>Draft Aigarchaeota genome from a New Zealand hot spring.</title>
        <authorList>
            <person name="Reysenbach A.-L."/>
            <person name="Donaho J.A."/>
            <person name="Gerhart J."/>
            <person name="Kelley J.F."/>
            <person name="Kouba K."/>
            <person name="Podar M."/>
            <person name="Stott M."/>
        </authorList>
    </citation>
    <scope>NUCLEOTIDE SEQUENCE [LARGE SCALE GENOMIC DNA]</scope>
    <source>
        <strain evidence="3">NZ13_MG1</strain>
    </source>
</reference>
<evidence type="ECO:0000313" key="4">
    <source>
        <dbReference type="Proteomes" id="UP000244066"/>
    </source>
</evidence>
<evidence type="ECO:0000256" key="2">
    <source>
        <dbReference type="PIRSR" id="PIRSR601501-1"/>
    </source>
</evidence>
<feature type="binding site" evidence="2">
    <location>
        <position position="444"/>
    </location>
    <ligand>
        <name>Mg(2+)</name>
        <dbReference type="ChEBI" id="CHEBI:18420"/>
    </ligand>
</feature>
<sequence>MPRSCLRALPVGQNPSGRLVRFLKGKTKTVSVDYLARVEGEGSLYIKVKGDQVVDVKFRIFEPPRFFEAFLRNRKYYEVPDITARICGICPIAHQMSSVHALEMAFGVKVDDGIRELRRLIYCGEWIESHALHAFLLHAPDFLGYEDAIRMAKDHPDVVNKALFVKKLGNKLVTLLGGREVHPVSVCVGGFYKVPTKRQLDAVKDELRQGMEVARELLEWSAKLKFPKFEQEYEFVSLRHQNEYPMNEGRIVSNKGLDIDVSEYDEYFVEEQVPHSNALHSYIKGRGAYFVGPLARINLNSDKLHDITKETLKDIGFRIPCKNPFMSIIARCAETLYSFEEAIRIIEDYKEPPRPRVDYEVRAGIGYGCTEAPRGILYHRYEVASDGTILSAKIVPPTAQNQKRIEEDLRSMAPEVLKLPPKQAVWRFEQAIRNYDPCISCATHFLKLEVERS</sequence>
<dbReference type="SUPFAM" id="SSF56762">
    <property type="entry name" value="HydB/Nqo4-like"/>
    <property type="match status" value="1"/>
</dbReference>
<evidence type="ECO:0000256" key="1">
    <source>
        <dbReference type="ARBA" id="ARBA00023002"/>
    </source>
</evidence>
<feature type="binding site" evidence="2">
    <location>
        <position position="90"/>
    </location>
    <ligand>
        <name>Fe cation</name>
        <dbReference type="ChEBI" id="CHEBI:24875"/>
    </ligand>
</feature>
<dbReference type="Proteomes" id="UP000244066">
    <property type="component" value="Unassembled WGS sequence"/>
</dbReference>